<protein>
    <submittedName>
        <fullName evidence="1">Uncharacterized protein</fullName>
    </submittedName>
</protein>
<gene>
    <name evidence="1" type="ORF">E2C01_099531</name>
</gene>
<keyword evidence="2" id="KW-1185">Reference proteome</keyword>
<evidence type="ECO:0000313" key="1">
    <source>
        <dbReference type="EMBL" id="MPD03875.1"/>
    </source>
</evidence>
<dbReference type="Proteomes" id="UP000324222">
    <property type="component" value="Unassembled WGS sequence"/>
</dbReference>
<organism evidence="1 2">
    <name type="scientific">Portunus trituberculatus</name>
    <name type="common">Swimming crab</name>
    <name type="synonym">Neptunus trituberculatus</name>
    <dbReference type="NCBI Taxonomy" id="210409"/>
    <lineage>
        <taxon>Eukaryota</taxon>
        <taxon>Metazoa</taxon>
        <taxon>Ecdysozoa</taxon>
        <taxon>Arthropoda</taxon>
        <taxon>Crustacea</taxon>
        <taxon>Multicrustacea</taxon>
        <taxon>Malacostraca</taxon>
        <taxon>Eumalacostraca</taxon>
        <taxon>Eucarida</taxon>
        <taxon>Decapoda</taxon>
        <taxon>Pleocyemata</taxon>
        <taxon>Brachyura</taxon>
        <taxon>Eubrachyura</taxon>
        <taxon>Portunoidea</taxon>
        <taxon>Portunidae</taxon>
        <taxon>Portuninae</taxon>
        <taxon>Portunus</taxon>
    </lineage>
</organism>
<accession>A0A5B7KH31</accession>
<evidence type="ECO:0000313" key="2">
    <source>
        <dbReference type="Proteomes" id="UP000324222"/>
    </source>
</evidence>
<reference evidence="1 2" key="1">
    <citation type="submission" date="2019-05" db="EMBL/GenBank/DDBJ databases">
        <title>Another draft genome of Portunus trituberculatus and its Hox gene families provides insights of decapod evolution.</title>
        <authorList>
            <person name="Jeong J.-H."/>
            <person name="Song I."/>
            <person name="Kim S."/>
            <person name="Choi T."/>
            <person name="Kim D."/>
            <person name="Ryu S."/>
            <person name="Kim W."/>
        </authorList>
    </citation>
    <scope>NUCLEOTIDE SEQUENCE [LARGE SCALE GENOMIC DNA]</scope>
    <source>
        <tissue evidence="1">Muscle</tissue>
    </source>
</reference>
<sequence length="72" mass="8256">MQNDNKLHAIKPTVLPWPLSTHRNRRWETALARLRLGHTDLTHGTHGHLVRREPPPVCPRCHCALTYIPGLP</sequence>
<comment type="caution">
    <text evidence="1">The sequence shown here is derived from an EMBL/GenBank/DDBJ whole genome shotgun (WGS) entry which is preliminary data.</text>
</comment>
<proteinExistence type="predicted"/>
<dbReference type="AlphaFoldDB" id="A0A5B7KH31"/>
<dbReference type="EMBL" id="VSRR010138339">
    <property type="protein sequence ID" value="MPD03875.1"/>
    <property type="molecule type" value="Genomic_DNA"/>
</dbReference>
<name>A0A5B7KH31_PORTR</name>